<dbReference type="InterPro" id="IPR033412">
    <property type="entry name" value="PFOR_II"/>
</dbReference>
<gene>
    <name evidence="4" type="ORF">KKC1_10910</name>
</gene>
<dbReference type="EMBL" id="BDGJ01000042">
    <property type="protein sequence ID" value="GAW91931.1"/>
    <property type="molecule type" value="Genomic_DNA"/>
</dbReference>
<dbReference type="FunFam" id="3.40.50.970:FF:000022">
    <property type="entry name" value="2-oxoglutarate ferredoxin oxidoreductase alpha subunit"/>
    <property type="match status" value="1"/>
</dbReference>
<dbReference type="Pfam" id="PF17147">
    <property type="entry name" value="PFOR_II"/>
    <property type="match status" value="1"/>
</dbReference>
<accession>A0A1Z5HRH2</accession>
<dbReference type="SUPFAM" id="SSF52518">
    <property type="entry name" value="Thiamin diphosphate-binding fold (THDP-binding)"/>
    <property type="match status" value="1"/>
</dbReference>
<dbReference type="InterPro" id="IPR009014">
    <property type="entry name" value="Transketo_C/PFOR_II"/>
</dbReference>
<protein>
    <submittedName>
        <fullName evidence="4">2-oxoacid:ferredoxin oxidoreductase, alpha subunit</fullName>
    </submittedName>
</protein>
<comment type="caution">
    <text evidence="4">The sequence shown here is derived from an EMBL/GenBank/DDBJ whole genome shotgun (WGS) entry which is preliminary data.</text>
</comment>
<dbReference type="RefSeq" id="WP_088553378.1">
    <property type="nucleotide sequence ID" value="NZ_BDGJ01000042.1"/>
</dbReference>
<evidence type="ECO:0000259" key="2">
    <source>
        <dbReference type="Pfam" id="PF01855"/>
    </source>
</evidence>
<dbReference type="NCBIfam" id="NF006412">
    <property type="entry name" value="PRK08659.1"/>
    <property type="match status" value="1"/>
</dbReference>
<proteinExistence type="predicted"/>
<evidence type="ECO:0000259" key="3">
    <source>
        <dbReference type="Pfam" id="PF17147"/>
    </source>
</evidence>
<dbReference type="PANTHER" id="PTHR43088:SF1">
    <property type="entry name" value="SUBUNIT OF PYRUVATE:FLAVODOXIN OXIDOREDUCTASE"/>
    <property type="match status" value="1"/>
</dbReference>
<dbReference type="OrthoDB" id="9794954at2"/>
<dbReference type="InterPro" id="IPR052368">
    <property type="entry name" value="2-oxoacid_oxidoreductase"/>
</dbReference>
<name>A0A1Z5HRH2_9FIRM</name>
<sequence>MPNLVRLARLMQGNEACAEGALAAGVRFFAGYPITPSTEIAEIMARKLPPLGGKFIQMEDEIASMAAVIGASLTGLKAMTATSGPGFSLKQENIGYAAMAEVPCVIINVQRSGPSTGIPTAPSQGDVMQSRWGTHGDHPVIVLAPASVSEAFDLTVTAVNMSEKYRVPVIVLMDEVVGHMRERVVLPSPEEISIVERKRPAVPPERYLPYQPDSDGVPAMADFGTGYRYHVTGLLHGEDGFPTTNSQVAEKVLNRLHEKIYNHTDEICMVEEYCLEDAEVVIVAYGSVARSAKRSIKEAREAGLAAGILRLATLWPFPEQKVREVASRAKTILVPELNMGQIKLEVERVVKNSAKVVGLSRVDGELITPLEILKCLKEVI</sequence>
<evidence type="ECO:0000313" key="4">
    <source>
        <dbReference type="EMBL" id="GAW91931.1"/>
    </source>
</evidence>
<feature type="domain" description="Pyruvate:ferredoxin oxidoreductase core" evidence="3">
    <location>
        <begin position="278"/>
        <end position="372"/>
    </location>
</feature>
<dbReference type="GO" id="GO:0016491">
    <property type="term" value="F:oxidoreductase activity"/>
    <property type="evidence" value="ECO:0007669"/>
    <property type="project" value="UniProtKB-KW"/>
</dbReference>
<reference evidence="5" key="1">
    <citation type="journal article" date="2017" name="Appl. Environ. Microbiol.">
        <title>Genomic analysis of Calderihabitans maritimus KKC1, a thermophilic hydrogenogenic carboxydotrophic bacterium isolated from marine sediment.</title>
        <authorList>
            <person name="Omae K."/>
            <person name="Yoneda Y."/>
            <person name="Fukuyama Y."/>
            <person name="Yoshida T."/>
            <person name="Sako Y."/>
        </authorList>
    </citation>
    <scope>NUCLEOTIDE SEQUENCE [LARGE SCALE GENOMIC DNA]</scope>
    <source>
        <strain evidence="5">KKC1</strain>
    </source>
</reference>
<dbReference type="Gene3D" id="3.40.50.920">
    <property type="match status" value="1"/>
</dbReference>
<dbReference type="AlphaFoldDB" id="A0A1Z5HRH2"/>
<dbReference type="Pfam" id="PF01855">
    <property type="entry name" value="POR_N"/>
    <property type="match status" value="1"/>
</dbReference>
<dbReference type="SUPFAM" id="SSF52922">
    <property type="entry name" value="TK C-terminal domain-like"/>
    <property type="match status" value="1"/>
</dbReference>
<dbReference type="Gene3D" id="3.40.50.970">
    <property type="match status" value="1"/>
</dbReference>
<feature type="domain" description="Pyruvate flavodoxin/ferredoxin oxidoreductase pyrimidine binding" evidence="2">
    <location>
        <begin position="19"/>
        <end position="246"/>
    </location>
</feature>
<dbReference type="PANTHER" id="PTHR43088">
    <property type="entry name" value="SUBUNIT OF PYRUVATE:FLAVODOXIN OXIDOREDUCTASE-RELATED"/>
    <property type="match status" value="1"/>
</dbReference>
<dbReference type="CDD" id="cd07034">
    <property type="entry name" value="TPP_PYR_PFOR_IOR-alpha_like"/>
    <property type="match status" value="1"/>
</dbReference>
<dbReference type="InterPro" id="IPR002880">
    <property type="entry name" value="Pyrv_Fd/Flavodoxin_OxRdtase_N"/>
</dbReference>
<keyword evidence="1" id="KW-0560">Oxidoreductase</keyword>
<dbReference type="InterPro" id="IPR029061">
    <property type="entry name" value="THDP-binding"/>
</dbReference>
<evidence type="ECO:0000313" key="5">
    <source>
        <dbReference type="Proteomes" id="UP000197032"/>
    </source>
</evidence>
<dbReference type="Proteomes" id="UP000197032">
    <property type="component" value="Unassembled WGS sequence"/>
</dbReference>
<organism evidence="4 5">
    <name type="scientific">Calderihabitans maritimus</name>
    <dbReference type="NCBI Taxonomy" id="1246530"/>
    <lineage>
        <taxon>Bacteria</taxon>
        <taxon>Bacillati</taxon>
        <taxon>Bacillota</taxon>
        <taxon>Clostridia</taxon>
        <taxon>Neomoorellales</taxon>
        <taxon>Calderihabitantaceae</taxon>
        <taxon>Calderihabitans</taxon>
    </lineage>
</organism>
<keyword evidence="5" id="KW-1185">Reference proteome</keyword>
<dbReference type="FunFam" id="3.40.50.920:FF:000013">
    <property type="entry name" value="Ferredoxin oxidoreductase alpha subunit"/>
    <property type="match status" value="1"/>
</dbReference>
<evidence type="ECO:0000256" key="1">
    <source>
        <dbReference type="ARBA" id="ARBA00023002"/>
    </source>
</evidence>